<name>A0A811RFQ0_9POAL</name>
<keyword evidence="2" id="KW-1185">Reference proteome</keyword>
<accession>A0A811RFQ0</accession>
<gene>
    <name evidence="1" type="ORF">NCGR_LOCUS52448</name>
</gene>
<comment type="caution">
    <text evidence="1">The sequence shown here is derived from an EMBL/GenBank/DDBJ whole genome shotgun (WGS) entry which is preliminary data.</text>
</comment>
<dbReference type="EMBL" id="CAJGYO010000014">
    <property type="protein sequence ID" value="CAD6269143.1"/>
    <property type="molecule type" value="Genomic_DNA"/>
</dbReference>
<dbReference type="AlphaFoldDB" id="A0A811RFQ0"/>
<evidence type="ECO:0000313" key="2">
    <source>
        <dbReference type="Proteomes" id="UP000604825"/>
    </source>
</evidence>
<evidence type="ECO:0008006" key="3">
    <source>
        <dbReference type="Google" id="ProtNLM"/>
    </source>
</evidence>
<organism evidence="1 2">
    <name type="scientific">Miscanthus lutarioriparius</name>
    <dbReference type="NCBI Taxonomy" id="422564"/>
    <lineage>
        <taxon>Eukaryota</taxon>
        <taxon>Viridiplantae</taxon>
        <taxon>Streptophyta</taxon>
        <taxon>Embryophyta</taxon>
        <taxon>Tracheophyta</taxon>
        <taxon>Spermatophyta</taxon>
        <taxon>Magnoliopsida</taxon>
        <taxon>Liliopsida</taxon>
        <taxon>Poales</taxon>
        <taxon>Poaceae</taxon>
        <taxon>PACMAD clade</taxon>
        <taxon>Panicoideae</taxon>
        <taxon>Andropogonodae</taxon>
        <taxon>Andropogoneae</taxon>
        <taxon>Saccharinae</taxon>
        <taxon>Miscanthus</taxon>
    </lineage>
</organism>
<protein>
    <recommendedName>
        <fullName evidence="3">DUF295 domain-containing protein</fullName>
    </recommendedName>
</protein>
<proteinExistence type="predicted"/>
<reference evidence="1" key="1">
    <citation type="submission" date="2020-10" db="EMBL/GenBank/DDBJ databases">
        <authorList>
            <person name="Han B."/>
            <person name="Lu T."/>
            <person name="Zhao Q."/>
            <person name="Huang X."/>
            <person name="Zhao Y."/>
        </authorList>
    </citation>
    <scope>NUCLEOTIDE SEQUENCE</scope>
</reference>
<dbReference type="Proteomes" id="UP000604825">
    <property type="component" value="Unassembled WGS sequence"/>
</dbReference>
<sequence length="171" mass="18984">MCAIDFTSSKDHPAFHYFDARKVDFPKGMCFGATWLLDCDDQLFLVDVSCVGVDPHNIGAIRVYKMDFPSSSTPASLLVGAGSVTLEIPYVFLLDDTGLATSCRSASLHGLKGNQVYFMKNFVEDDADLCVFDLESECQEITRVQNHDGLLLRRKHRACSKQASCILYLSI</sequence>
<evidence type="ECO:0000313" key="1">
    <source>
        <dbReference type="EMBL" id="CAD6269143.1"/>
    </source>
</evidence>